<protein>
    <submittedName>
        <fullName evidence="2">Uncharacterized protein</fullName>
    </submittedName>
</protein>
<keyword evidence="1" id="KW-1133">Transmembrane helix</keyword>
<proteinExistence type="predicted"/>
<evidence type="ECO:0000313" key="2">
    <source>
        <dbReference type="EMBL" id="KYM99096.1"/>
    </source>
</evidence>
<dbReference type="EMBL" id="KQ977876">
    <property type="protein sequence ID" value="KYM99096.1"/>
    <property type="molecule type" value="Genomic_DNA"/>
</dbReference>
<keyword evidence="1" id="KW-0472">Membrane</keyword>
<dbReference type="SUPFAM" id="SSF53850">
    <property type="entry name" value="Periplasmic binding protein-like II"/>
    <property type="match status" value="1"/>
</dbReference>
<reference evidence="2 3" key="1">
    <citation type="submission" date="2016-03" db="EMBL/GenBank/DDBJ databases">
        <title>Cyphomyrmex costatus WGS genome.</title>
        <authorList>
            <person name="Nygaard S."/>
            <person name="Hu H."/>
            <person name="Boomsma J."/>
            <person name="Zhang G."/>
        </authorList>
    </citation>
    <scope>NUCLEOTIDE SEQUENCE [LARGE SCALE GENOMIC DNA]</scope>
    <source>
        <strain evidence="2">MS0001</strain>
        <tissue evidence="2">Whole body</tissue>
    </source>
</reference>
<gene>
    <name evidence="2" type="ORF">ALC62_10210</name>
</gene>
<sequence>MNGVIWSKTQKTFVPISSVPVFAMMQQERLRQSRALEIHNFQLQNLTVTSFQESHFFEFYDNDTKVRGLCGQLWNLLSEKLNFTLQAIRSNEISVGVSEKNRTVFNTGLLGILFRNETIAIPKVEMHDVRLAATDFTMPLWMNSQRAYIQHEVVHDSTWMTEVFSQKIWWLILITLLLMSVCSFWSQTVYSRIENNCKRSTFGDHVFYNFGMICNQIKTANRLIIAPTVETMFKLACEDRKYTIFQGEDDHKVRHEIGCHMIPVGKSYLKMWVASGIVKNFKYKRTIDLG</sequence>
<accession>A0A195CFK5</accession>
<organism evidence="2 3">
    <name type="scientific">Cyphomyrmex costatus</name>
    <dbReference type="NCBI Taxonomy" id="456900"/>
    <lineage>
        <taxon>Eukaryota</taxon>
        <taxon>Metazoa</taxon>
        <taxon>Ecdysozoa</taxon>
        <taxon>Arthropoda</taxon>
        <taxon>Hexapoda</taxon>
        <taxon>Insecta</taxon>
        <taxon>Pterygota</taxon>
        <taxon>Neoptera</taxon>
        <taxon>Endopterygota</taxon>
        <taxon>Hymenoptera</taxon>
        <taxon>Apocrita</taxon>
        <taxon>Aculeata</taxon>
        <taxon>Formicoidea</taxon>
        <taxon>Formicidae</taxon>
        <taxon>Myrmicinae</taxon>
        <taxon>Cyphomyrmex</taxon>
    </lineage>
</organism>
<dbReference type="AlphaFoldDB" id="A0A195CFK5"/>
<name>A0A195CFK5_9HYME</name>
<dbReference type="STRING" id="456900.A0A195CFK5"/>
<dbReference type="Gene3D" id="3.40.190.10">
    <property type="entry name" value="Periplasmic binding protein-like II"/>
    <property type="match status" value="1"/>
</dbReference>
<keyword evidence="1" id="KW-0812">Transmembrane</keyword>
<keyword evidence="3" id="KW-1185">Reference proteome</keyword>
<evidence type="ECO:0000313" key="3">
    <source>
        <dbReference type="Proteomes" id="UP000078542"/>
    </source>
</evidence>
<dbReference type="Proteomes" id="UP000078542">
    <property type="component" value="Unassembled WGS sequence"/>
</dbReference>
<feature type="transmembrane region" description="Helical" evidence="1">
    <location>
        <begin position="168"/>
        <end position="186"/>
    </location>
</feature>
<evidence type="ECO:0000256" key="1">
    <source>
        <dbReference type="SAM" id="Phobius"/>
    </source>
</evidence>